<proteinExistence type="predicted"/>
<gene>
    <name evidence="1" type="ORF">L3Q82_023974</name>
</gene>
<reference evidence="1" key="1">
    <citation type="submission" date="2022-04" db="EMBL/GenBank/DDBJ databases">
        <title>Jade perch genome.</title>
        <authorList>
            <person name="Chao B."/>
        </authorList>
    </citation>
    <scope>NUCLEOTIDE SEQUENCE</scope>
    <source>
        <strain evidence="1">CB-2022</strain>
    </source>
</reference>
<evidence type="ECO:0000313" key="1">
    <source>
        <dbReference type="EMBL" id="KAI3371370.1"/>
    </source>
</evidence>
<keyword evidence="2" id="KW-1185">Reference proteome</keyword>
<dbReference type="EMBL" id="CM041536">
    <property type="protein sequence ID" value="KAI3371370.1"/>
    <property type="molecule type" value="Genomic_DNA"/>
</dbReference>
<evidence type="ECO:0000313" key="2">
    <source>
        <dbReference type="Proteomes" id="UP000831701"/>
    </source>
</evidence>
<comment type="caution">
    <text evidence="1">The sequence shown here is derived from an EMBL/GenBank/DDBJ whole genome shotgun (WGS) entry which is preliminary data.</text>
</comment>
<dbReference type="Proteomes" id="UP000831701">
    <property type="component" value="Chromosome 6"/>
</dbReference>
<accession>A0ACB8WUE2</accession>
<organism evidence="1 2">
    <name type="scientific">Scortum barcoo</name>
    <name type="common">barcoo grunter</name>
    <dbReference type="NCBI Taxonomy" id="214431"/>
    <lineage>
        <taxon>Eukaryota</taxon>
        <taxon>Metazoa</taxon>
        <taxon>Chordata</taxon>
        <taxon>Craniata</taxon>
        <taxon>Vertebrata</taxon>
        <taxon>Euteleostomi</taxon>
        <taxon>Actinopterygii</taxon>
        <taxon>Neopterygii</taxon>
        <taxon>Teleostei</taxon>
        <taxon>Neoteleostei</taxon>
        <taxon>Acanthomorphata</taxon>
        <taxon>Eupercaria</taxon>
        <taxon>Centrarchiformes</taxon>
        <taxon>Terapontoidei</taxon>
        <taxon>Terapontidae</taxon>
        <taxon>Scortum</taxon>
    </lineage>
</organism>
<sequence>LWTFPAGDSCSGSSSAEAPQQLSLCSRLASWRTSWTPSCTTSSEFRPLPLKMSSKRQATSETVGVGSIAHCTHTALFTLIFLLLQAYRKLAKEYHPDKNPDAGDKFKEISFAYEVLTNPEKKELYDRYGEQGLREGGGGGPGMDDIFSHIFGGGLFGFMGGQGRGRNGGKRRGDDMVHPLKVSLEDLYNGKTTKLQLSKNVLCGACNGQGGKAGAVQKCVACRGRGMRIMIRQLAPGMVQQMQSVCTDCNGEGEVINEKDRCRKCEGHKVCKETKLLEVHVDKGMRHGQKITFSGEADQAPGVEPGDIVLVLQEKEHEEFRREGSDLHMVQRIGLVEALCGFQMTVTHLDGRQLLVKYPPGKVIEPGCIRVVKGEGMPQYRNPFEKGDLYIKFDVQFPENNWISPEKLNELECLLPARADNPVIAADAEEVDLTDFDRSQGSGGGARREAYNDSSDEEGGHHGPGVQCAHQ</sequence>
<protein>
    <submittedName>
        <fullName evidence="1">Uncharacterized protein</fullName>
    </submittedName>
</protein>
<feature type="non-terminal residue" evidence="1">
    <location>
        <position position="1"/>
    </location>
</feature>
<name>A0ACB8WUE2_9TELE</name>